<organism evidence="1 2">
    <name type="scientific">Chlamydomonas schloesseri</name>
    <dbReference type="NCBI Taxonomy" id="2026947"/>
    <lineage>
        <taxon>Eukaryota</taxon>
        <taxon>Viridiplantae</taxon>
        <taxon>Chlorophyta</taxon>
        <taxon>core chlorophytes</taxon>
        <taxon>Chlorophyceae</taxon>
        <taxon>CS clade</taxon>
        <taxon>Chlamydomonadales</taxon>
        <taxon>Chlamydomonadaceae</taxon>
        <taxon>Chlamydomonas</taxon>
    </lineage>
</organism>
<name>A0A835WGQ6_9CHLO</name>
<evidence type="ECO:0000313" key="2">
    <source>
        <dbReference type="Proteomes" id="UP000613740"/>
    </source>
</evidence>
<proteinExistence type="predicted"/>
<sequence>MAERSMWEGREAANATAEELGAPAGAADALYALLAGDAEAVAAGRKREPLVVGLHLSTADKTVVCERLAGEARQQLRAGGHEPRVQGQEVLKKVHGRRMFEHQD</sequence>
<evidence type="ECO:0000313" key="1">
    <source>
        <dbReference type="EMBL" id="KAG2446851.1"/>
    </source>
</evidence>
<gene>
    <name evidence="1" type="ORF">HYH02_008008</name>
</gene>
<dbReference type="Proteomes" id="UP000613740">
    <property type="component" value="Unassembled WGS sequence"/>
</dbReference>
<dbReference type="AlphaFoldDB" id="A0A835WGQ6"/>
<reference evidence="1" key="1">
    <citation type="journal article" date="2020" name="bioRxiv">
        <title>Comparative genomics of Chlamydomonas.</title>
        <authorList>
            <person name="Craig R.J."/>
            <person name="Hasan A.R."/>
            <person name="Ness R.W."/>
            <person name="Keightley P.D."/>
        </authorList>
    </citation>
    <scope>NUCLEOTIDE SEQUENCE</scope>
    <source>
        <strain evidence="1">CCAP 11/173</strain>
    </source>
</reference>
<comment type="caution">
    <text evidence="1">The sequence shown here is derived from an EMBL/GenBank/DDBJ whole genome shotgun (WGS) entry which is preliminary data.</text>
</comment>
<accession>A0A835WGQ6</accession>
<protein>
    <submittedName>
        <fullName evidence="1">Uncharacterized protein</fullName>
    </submittedName>
</protein>
<keyword evidence="2" id="KW-1185">Reference proteome</keyword>
<dbReference type="EMBL" id="JAEHOD010000024">
    <property type="protein sequence ID" value="KAG2446851.1"/>
    <property type="molecule type" value="Genomic_DNA"/>
</dbReference>